<reference evidence="3 4" key="1">
    <citation type="submission" date="2020-08" db="EMBL/GenBank/DDBJ databases">
        <title>Sequencing the genomes of 1000 actinobacteria strains.</title>
        <authorList>
            <person name="Klenk H.-P."/>
        </authorList>
    </citation>
    <scope>NUCLEOTIDE SEQUENCE [LARGE SCALE GENOMIC DNA]</scope>
    <source>
        <strain evidence="3 4">DSM 45859</strain>
    </source>
</reference>
<organism evidence="3 4">
    <name type="scientific">Amycolatopsis jiangsuensis</name>
    <dbReference type="NCBI Taxonomy" id="1181879"/>
    <lineage>
        <taxon>Bacteria</taxon>
        <taxon>Bacillati</taxon>
        <taxon>Actinomycetota</taxon>
        <taxon>Actinomycetes</taxon>
        <taxon>Pseudonocardiales</taxon>
        <taxon>Pseudonocardiaceae</taxon>
        <taxon>Amycolatopsis</taxon>
    </lineage>
</organism>
<dbReference type="InterPro" id="IPR023346">
    <property type="entry name" value="Lysozyme-like_dom_sf"/>
</dbReference>
<dbReference type="CDD" id="cd13399">
    <property type="entry name" value="Slt35-like"/>
    <property type="match status" value="1"/>
</dbReference>
<dbReference type="InterPro" id="IPR043426">
    <property type="entry name" value="MltB-like"/>
</dbReference>
<evidence type="ECO:0000313" key="4">
    <source>
        <dbReference type="Proteomes" id="UP000581769"/>
    </source>
</evidence>
<feature type="region of interest" description="Disordered" evidence="1">
    <location>
        <begin position="48"/>
        <end position="97"/>
    </location>
</feature>
<name>A0A840J1E6_9PSEU</name>
<protein>
    <submittedName>
        <fullName evidence="3">Membrane-bound lytic murein transglycosylase B</fullName>
    </submittedName>
</protein>
<feature type="region of interest" description="Disordered" evidence="1">
    <location>
        <begin position="274"/>
        <end position="408"/>
    </location>
</feature>
<evidence type="ECO:0000313" key="3">
    <source>
        <dbReference type="EMBL" id="MBB4688911.1"/>
    </source>
</evidence>
<dbReference type="GO" id="GO:0009253">
    <property type="term" value="P:peptidoglycan catabolic process"/>
    <property type="evidence" value="ECO:0007669"/>
    <property type="project" value="TreeGrafter"/>
</dbReference>
<feature type="domain" description="Transglycosylase SLT" evidence="2">
    <location>
        <begin position="184"/>
        <end position="245"/>
    </location>
</feature>
<dbReference type="AlphaFoldDB" id="A0A840J1E6"/>
<dbReference type="PANTHER" id="PTHR30163:SF8">
    <property type="entry name" value="LYTIC MUREIN TRANSGLYCOSYLASE"/>
    <property type="match status" value="1"/>
</dbReference>
<dbReference type="InterPro" id="IPR031304">
    <property type="entry name" value="SLT_2"/>
</dbReference>
<dbReference type="Proteomes" id="UP000581769">
    <property type="component" value="Unassembled WGS sequence"/>
</dbReference>
<dbReference type="RefSeq" id="WP_184783528.1">
    <property type="nucleotide sequence ID" value="NZ_JACHMG010000001.1"/>
</dbReference>
<keyword evidence="4" id="KW-1185">Reference proteome</keyword>
<gene>
    <name evidence="3" type="ORF">BJY18_006396</name>
</gene>
<dbReference type="GO" id="GO:0008933">
    <property type="term" value="F:peptidoglycan lytic transglycosylase activity"/>
    <property type="evidence" value="ECO:0007669"/>
    <property type="project" value="TreeGrafter"/>
</dbReference>
<dbReference type="Pfam" id="PF13406">
    <property type="entry name" value="SLT_2"/>
    <property type="match status" value="1"/>
</dbReference>
<feature type="compositionally biased region" description="Pro residues" evidence="1">
    <location>
        <begin position="296"/>
        <end position="305"/>
    </location>
</feature>
<dbReference type="EMBL" id="JACHMG010000001">
    <property type="protein sequence ID" value="MBB4688911.1"/>
    <property type="molecule type" value="Genomic_DNA"/>
</dbReference>
<feature type="compositionally biased region" description="Low complexity" evidence="1">
    <location>
        <begin position="306"/>
        <end position="408"/>
    </location>
</feature>
<evidence type="ECO:0000256" key="1">
    <source>
        <dbReference type="SAM" id="MobiDB-lite"/>
    </source>
</evidence>
<evidence type="ECO:0000259" key="2">
    <source>
        <dbReference type="Pfam" id="PF13406"/>
    </source>
</evidence>
<sequence length="408" mass="40734">MAKSRRRAQSRSVRSRAVAALAGGALVVLPTVTSSGLPVPFRTASDGQSAQAAPALPPGITLPPIGVDGSLPQPPVPQALAVPGYHPGTGSAAPSGPLGIPESMLKAYRNAADIMAGEQPGCHLDWALIAAIGRVESNHARGGYVDSSGTTLERILGPVLDGSGAFAAIRDTDGGRYDGDQVWDRAVGATQFIPSTWAGYASDGNGDGVSDPNNVYDETLATARYLCSGGLDLSDPATQAVAVRRYNNSQSYVDLVLGYAAAYRAGVSHLPDSQVPIGAPPGPGADQAAAGSPAGAPAPPPPPVSSDPGTPTQLPTSSSPTSTTPTSTTPTSTTPTSTTPTSTTPTSTTPTSTTPSCSTTPTSTTPESSEPESSTPASGDPSCPSTTTTSPGGDSSSSTPQTTTSPTK</sequence>
<comment type="caution">
    <text evidence="3">The sequence shown here is derived from an EMBL/GenBank/DDBJ whole genome shotgun (WGS) entry which is preliminary data.</text>
</comment>
<feature type="compositionally biased region" description="Low complexity" evidence="1">
    <location>
        <begin position="284"/>
        <end position="295"/>
    </location>
</feature>
<dbReference type="PANTHER" id="PTHR30163">
    <property type="entry name" value="MEMBRANE-BOUND LYTIC MUREIN TRANSGLYCOSYLASE B"/>
    <property type="match status" value="1"/>
</dbReference>
<accession>A0A840J1E6</accession>
<dbReference type="SUPFAM" id="SSF53955">
    <property type="entry name" value="Lysozyme-like"/>
    <property type="match status" value="1"/>
</dbReference>
<dbReference type="Gene3D" id="1.10.530.10">
    <property type="match status" value="1"/>
</dbReference>
<proteinExistence type="predicted"/>